<evidence type="ECO:0000256" key="3">
    <source>
        <dbReference type="ARBA" id="ARBA00023004"/>
    </source>
</evidence>
<dbReference type="InterPro" id="IPR035938">
    <property type="entry name" value="Hemerythrin-like_sf"/>
</dbReference>
<dbReference type="AlphaFoldDB" id="A0A178M8F7"/>
<comment type="similarity">
    <text evidence="1">Belongs to the hemerythrin family.</text>
</comment>
<keyword evidence="3" id="KW-0408">Iron</keyword>
<dbReference type="GO" id="GO:0046872">
    <property type="term" value="F:metal ion binding"/>
    <property type="evidence" value="ECO:0007669"/>
    <property type="project" value="UniProtKB-KW"/>
</dbReference>
<evidence type="ECO:0000313" key="6">
    <source>
        <dbReference type="Proteomes" id="UP000078428"/>
    </source>
</evidence>
<protein>
    <recommendedName>
        <fullName evidence="4">Hemerythrin-like domain-containing protein</fullName>
    </recommendedName>
</protein>
<dbReference type="EMBL" id="LWQT01000109">
    <property type="protein sequence ID" value="OAN44816.1"/>
    <property type="molecule type" value="Genomic_DNA"/>
</dbReference>
<sequence length="136" mass="15129">MTIWNQTDWQSGNPDMDAEHRKLNQMVASLNAVVANDSGIGLDVEAADILHERMRLHFQLEESSARKSDSEAAAILHEDHARLLGLLTQIRAAMAKGDKAAAKDQLRSFNSELAKHDAEIDIPLFRMISKARDPLT</sequence>
<dbReference type="Gene3D" id="1.20.120.50">
    <property type="entry name" value="Hemerythrin-like"/>
    <property type="match status" value="1"/>
</dbReference>
<gene>
    <name evidence="5" type="ORF">A6A04_08360</name>
</gene>
<proteinExistence type="inferred from homology"/>
<organism evidence="5 6">
    <name type="scientific">Paramagnetospirillum marisnigri</name>
    <dbReference type="NCBI Taxonomy" id="1285242"/>
    <lineage>
        <taxon>Bacteria</taxon>
        <taxon>Pseudomonadati</taxon>
        <taxon>Pseudomonadota</taxon>
        <taxon>Alphaproteobacteria</taxon>
        <taxon>Rhodospirillales</taxon>
        <taxon>Magnetospirillaceae</taxon>
        <taxon>Paramagnetospirillum</taxon>
    </lineage>
</organism>
<reference evidence="5 6" key="1">
    <citation type="submission" date="2016-04" db="EMBL/GenBank/DDBJ databases">
        <title>Draft genome sequence of freshwater magnetotactic bacteria Magnetospirillum marisnigri SP-1 and Magnetospirillum moscoviense BB-1.</title>
        <authorList>
            <person name="Koziaeva V."/>
            <person name="Dziuba M.V."/>
            <person name="Ivanov T.M."/>
            <person name="Kuznetsov B."/>
            <person name="Grouzdev D.S."/>
        </authorList>
    </citation>
    <scope>NUCLEOTIDE SEQUENCE [LARGE SCALE GENOMIC DNA]</scope>
    <source>
        <strain evidence="5 6">SP-1</strain>
    </source>
</reference>
<name>A0A178M8F7_9PROT</name>
<evidence type="ECO:0000256" key="1">
    <source>
        <dbReference type="ARBA" id="ARBA00010587"/>
    </source>
</evidence>
<keyword evidence="2" id="KW-0479">Metal-binding</keyword>
<dbReference type="STRING" id="1285242.A6A04_08360"/>
<dbReference type="Proteomes" id="UP000078428">
    <property type="component" value="Unassembled WGS sequence"/>
</dbReference>
<accession>A0A178M8F7</accession>
<comment type="caution">
    <text evidence="5">The sequence shown here is derived from an EMBL/GenBank/DDBJ whole genome shotgun (WGS) entry which is preliminary data.</text>
</comment>
<evidence type="ECO:0000259" key="4">
    <source>
        <dbReference type="Pfam" id="PF01814"/>
    </source>
</evidence>
<keyword evidence="6" id="KW-1185">Reference proteome</keyword>
<evidence type="ECO:0000256" key="2">
    <source>
        <dbReference type="ARBA" id="ARBA00022723"/>
    </source>
</evidence>
<feature type="domain" description="Hemerythrin-like" evidence="4">
    <location>
        <begin position="15"/>
        <end position="127"/>
    </location>
</feature>
<dbReference type="OrthoDB" id="7353566at2"/>
<evidence type="ECO:0000313" key="5">
    <source>
        <dbReference type="EMBL" id="OAN44816.1"/>
    </source>
</evidence>
<dbReference type="InterPro" id="IPR012312">
    <property type="entry name" value="Hemerythrin-like"/>
</dbReference>
<dbReference type="Pfam" id="PF01814">
    <property type="entry name" value="Hemerythrin"/>
    <property type="match status" value="1"/>
</dbReference>
<dbReference type="SUPFAM" id="SSF47188">
    <property type="entry name" value="Hemerythrin-like"/>
    <property type="match status" value="1"/>
</dbReference>
<dbReference type="RefSeq" id="WP_068495653.1">
    <property type="nucleotide sequence ID" value="NZ_LWQT01000109.1"/>
</dbReference>